<evidence type="ECO:0000313" key="2">
    <source>
        <dbReference type="Proteomes" id="UP001189624"/>
    </source>
</evidence>
<dbReference type="Proteomes" id="UP001189624">
    <property type="component" value="Chromosome 3"/>
</dbReference>
<keyword evidence="2" id="KW-1185">Reference proteome</keyword>
<dbReference type="AlphaFoldDB" id="A0AA86SQE0"/>
<accession>A0AA86SQE0</accession>
<name>A0AA86SQE0_9FABA</name>
<reference evidence="1" key="1">
    <citation type="submission" date="2023-10" db="EMBL/GenBank/DDBJ databases">
        <authorList>
            <person name="Domelevo Entfellner J.-B."/>
        </authorList>
    </citation>
    <scope>NUCLEOTIDE SEQUENCE</scope>
</reference>
<organism evidence="1 2">
    <name type="scientific">Sphenostylis stenocarpa</name>
    <dbReference type="NCBI Taxonomy" id="92480"/>
    <lineage>
        <taxon>Eukaryota</taxon>
        <taxon>Viridiplantae</taxon>
        <taxon>Streptophyta</taxon>
        <taxon>Embryophyta</taxon>
        <taxon>Tracheophyta</taxon>
        <taxon>Spermatophyta</taxon>
        <taxon>Magnoliopsida</taxon>
        <taxon>eudicotyledons</taxon>
        <taxon>Gunneridae</taxon>
        <taxon>Pentapetalae</taxon>
        <taxon>rosids</taxon>
        <taxon>fabids</taxon>
        <taxon>Fabales</taxon>
        <taxon>Fabaceae</taxon>
        <taxon>Papilionoideae</taxon>
        <taxon>50 kb inversion clade</taxon>
        <taxon>NPAAA clade</taxon>
        <taxon>indigoferoid/millettioid clade</taxon>
        <taxon>Phaseoleae</taxon>
        <taxon>Sphenostylis</taxon>
    </lineage>
</organism>
<gene>
    <name evidence="1" type="ORF">AYBTSS11_LOCUS8019</name>
</gene>
<evidence type="ECO:0000313" key="1">
    <source>
        <dbReference type="EMBL" id="CAJ1937430.1"/>
    </source>
</evidence>
<protein>
    <submittedName>
        <fullName evidence="1">Uncharacterized protein</fullName>
    </submittedName>
</protein>
<sequence length="50" mass="5648">MGNGLTYNLTLVKHHSTLAHKITLLALLDREITRRAFITANKFSIAKLQI</sequence>
<proteinExistence type="predicted"/>
<dbReference type="Gramene" id="rna-AYBTSS11_LOCUS8019">
    <property type="protein sequence ID" value="CAJ1937430.1"/>
    <property type="gene ID" value="gene-AYBTSS11_LOCUS8019"/>
</dbReference>
<dbReference type="EMBL" id="OY731400">
    <property type="protein sequence ID" value="CAJ1937430.1"/>
    <property type="molecule type" value="Genomic_DNA"/>
</dbReference>